<evidence type="ECO:0000256" key="3">
    <source>
        <dbReference type="ARBA" id="ARBA00022723"/>
    </source>
</evidence>
<keyword evidence="4" id="KW-0378">Hydrolase</keyword>
<keyword evidence="3" id="KW-0479">Metal-binding</keyword>
<dbReference type="GO" id="GO:0006508">
    <property type="term" value="P:proteolysis"/>
    <property type="evidence" value="ECO:0007669"/>
    <property type="project" value="TreeGrafter"/>
</dbReference>
<dbReference type="GO" id="GO:0070006">
    <property type="term" value="F:metalloaminopeptidase activity"/>
    <property type="evidence" value="ECO:0007669"/>
    <property type="project" value="InterPro"/>
</dbReference>
<evidence type="ECO:0000256" key="4">
    <source>
        <dbReference type="ARBA" id="ARBA00022801"/>
    </source>
</evidence>
<dbReference type="Gene3D" id="3.90.230.10">
    <property type="entry name" value="Creatinase/methionine aminopeptidase superfamily"/>
    <property type="match status" value="1"/>
</dbReference>
<dbReference type="Pfam" id="PF00557">
    <property type="entry name" value="Peptidase_M24"/>
    <property type="match status" value="1"/>
</dbReference>
<dbReference type="EMBL" id="ML145099">
    <property type="protein sequence ID" value="TBU61235.1"/>
    <property type="molecule type" value="Genomic_DNA"/>
</dbReference>
<keyword evidence="7" id="KW-1185">Reference proteome</keyword>
<evidence type="ECO:0000256" key="5">
    <source>
        <dbReference type="ARBA" id="ARBA00023211"/>
    </source>
</evidence>
<organism evidence="6 7">
    <name type="scientific">Dichomitus squalens</name>
    <dbReference type="NCBI Taxonomy" id="114155"/>
    <lineage>
        <taxon>Eukaryota</taxon>
        <taxon>Fungi</taxon>
        <taxon>Dikarya</taxon>
        <taxon>Basidiomycota</taxon>
        <taxon>Agaricomycotina</taxon>
        <taxon>Agaricomycetes</taxon>
        <taxon>Polyporales</taxon>
        <taxon>Polyporaceae</taxon>
        <taxon>Dichomitus</taxon>
    </lineage>
</organism>
<accession>A0A4Q9PBJ2</accession>
<keyword evidence="5" id="KW-0464">Manganese</keyword>
<evidence type="ECO:0000256" key="1">
    <source>
        <dbReference type="ARBA" id="ARBA00001936"/>
    </source>
</evidence>
<dbReference type="Gene3D" id="3.40.350.10">
    <property type="entry name" value="Creatinase/prolidase N-terminal domain"/>
    <property type="match status" value="1"/>
</dbReference>
<evidence type="ECO:0000313" key="7">
    <source>
        <dbReference type="Proteomes" id="UP000292082"/>
    </source>
</evidence>
<dbReference type="InterPro" id="IPR052433">
    <property type="entry name" value="X-Pro_dipept-like"/>
</dbReference>
<dbReference type="CDD" id="cd01087">
    <property type="entry name" value="Prolidase"/>
    <property type="match status" value="1"/>
</dbReference>
<dbReference type="STRING" id="114155.A0A4Q9PBJ2"/>
<comment type="similarity">
    <text evidence="2">Belongs to the peptidase M24B family.</text>
</comment>
<dbReference type="InterPro" id="IPR000994">
    <property type="entry name" value="Pept_M24"/>
</dbReference>
<dbReference type="InterPro" id="IPR007865">
    <property type="entry name" value="Aminopep_P_N"/>
</dbReference>
<dbReference type="Pfam" id="PF05195">
    <property type="entry name" value="AMP_N"/>
    <property type="match status" value="1"/>
</dbReference>
<sequence length="525" mass="58005">MFARSLPLPTCPRAAARAASSSRAALTVSRRAHTTARCNASAVTVNGHSQLKPTIYGQPLAPSHAHLIRSEETTPGIPQKDYDIRRRKLMENLPEGSLVVCVAGQVKYMSGLIFYKFRQSSDFWYLTGFDEPDAAVILEKRPSSPRGYYMRMFSVGTDPAKEKWDGARTCQEDVVQYFGADEAEPISVFPSVLRSLVANASHVYFDLPSQSKRTRAVSPKSLLKYLSSSGAMSRTEYDSLFDSLSSNTRKALAPEVGRLRAIKSKHEQEVMRQAADISARAHNKTMRFTEPGMTEHTVAAHFEYLCAREGAQRPAYVPVVASGPNGLIIHYTSNNQLIADGEMVLIDAGCEYNGYASDITRTFPANGSFTSEQATLYNVVLTVQKRLIDLCTESSAMSIVQIHRESCNMLRKELERIGFHFPLGAGTLDALYPHLVGHPVGIDLHESNHMDRHEPIKEGMVITIEPGVYVPPLPEFPKAFHNVGIRIEDEVLVRKNHPEVLSANAPKEIADIEGSCQGLLGLTPF</sequence>
<dbReference type="SUPFAM" id="SSF53092">
    <property type="entry name" value="Creatinase/prolidase N-terminal domain"/>
    <property type="match status" value="1"/>
</dbReference>
<comment type="cofactor">
    <cofactor evidence="1">
        <name>Mn(2+)</name>
        <dbReference type="ChEBI" id="CHEBI:29035"/>
    </cofactor>
</comment>
<dbReference type="SMART" id="SM01011">
    <property type="entry name" value="AMP_N"/>
    <property type="match status" value="1"/>
</dbReference>
<reference evidence="6 7" key="1">
    <citation type="submission" date="2019-01" db="EMBL/GenBank/DDBJ databases">
        <title>Draft genome sequences of three monokaryotic isolates of the white-rot basidiomycete fungus Dichomitus squalens.</title>
        <authorList>
            <consortium name="DOE Joint Genome Institute"/>
            <person name="Lopez S.C."/>
            <person name="Andreopoulos B."/>
            <person name="Pangilinan J."/>
            <person name="Lipzen A."/>
            <person name="Riley R."/>
            <person name="Ahrendt S."/>
            <person name="Ng V."/>
            <person name="Barry K."/>
            <person name="Daum C."/>
            <person name="Grigoriev I.V."/>
            <person name="Hilden K.S."/>
            <person name="Makela M.R."/>
            <person name="de Vries R.P."/>
        </authorList>
    </citation>
    <scope>NUCLEOTIDE SEQUENCE [LARGE SCALE GENOMIC DNA]</scope>
    <source>
        <strain evidence="6 7">CBS 464.89</strain>
    </source>
</reference>
<name>A0A4Q9PBJ2_9APHY</name>
<dbReference type="GO" id="GO:0030145">
    <property type="term" value="F:manganese ion binding"/>
    <property type="evidence" value="ECO:0007669"/>
    <property type="project" value="InterPro"/>
</dbReference>
<dbReference type="SUPFAM" id="SSF55920">
    <property type="entry name" value="Creatinase/aminopeptidase"/>
    <property type="match status" value="1"/>
</dbReference>
<dbReference type="PANTHER" id="PTHR43226:SF4">
    <property type="entry name" value="XAA-PRO AMINOPEPTIDASE 3"/>
    <property type="match status" value="1"/>
</dbReference>
<dbReference type="Proteomes" id="UP000292082">
    <property type="component" value="Unassembled WGS sequence"/>
</dbReference>
<dbReference type="PANTHER" id="PTHR43226">
    <property type="entry name" value="XAA-PRO AMINOPEPTIDASE 3"/>
    <property type="match status" value="1"/>
</dbReference>
<dbReference type="AlphaFoldDB" id="A0A4Q9PBJ2"/>
<proteinExistence type="inferred from homology"/>
<protein>
    <submittedName>
        <fullName evidence="6">Peptidase M24, structural domain-containing protein</fullName>
    </submittedName>
</protein>
<dbReference type="GO" id="GO:0005739">
    <property type="term" value="C:mitochondrion"/>
    <property type="evidence" value="ECO:0007669"/>
    <property type="project" value="TreeGrafter"/>
</dbReference>
<evidence type="ECO:0000256" key="2">
    <source>
        <dbReference type="ARBA" id="ARBA00008766"/>
    </source>
</evidence>
<dbReference type="InterPro" id="IPR029149">
    <property type="entry name" value="Creatin/AminoP/Spt16_N"/>
</dbReference>
<dbReference type="InterPro" id="IPR036005">
    <property type="entry name" value="Creatinase/aminopeptidase-like"/>
</dbReference>
<evidence type="ECO:0000313" key="6">
    <source>
        <dbReference type="EMBL" id="TBU61235.1"/>
    </source>
</evidence>
<gene>
    <name evidence="6" type="ORF">BD310DRAFT_921019</name>
</gene>